<dbReference type="PANTHER" id="PTHR10805:SF0">
    <property type="entry name" value="COATOMER SUBUNIT EPSILON"/>
    <property type="match status" value="1"/>
</dbReference>
<dbReference type="PANTHER" id="PTHR10805">
    <property type="entry name" value="COATOMER SUBUNIT EPSILON"/>
    <property type="match status" value="1"/>
</dbReference>
<dbReference type="GO" id="GO:0005198">
    <property type="term" value="F:structural molecule activity"/>
    <property type="evidence" value="ECO:0007669"/>
    <property type="project" value="InterPro"/>
</dbReference>
<reference evidence="14" key="1">
    <citation type="submission" date="2014-05" db="EMBL/GenBank/DDBJ databases">
        <title>The genome and life-stage specific transcriptomes of Globodera pallida elucidate key aspects of plant parasitism by a cyst nematode.</title>
        <authorList>
            <person name="Cotton J.A."/>
            <person name="Lilley C.J."/>
            <person name="Jones L.M."/>
            <person name="Kikuchi T."/>
            <person name="Reid A.J."/>
            <person name="Thorpe P."/>
            <person name="Tsai I.J."/>
            <person name="Beasley H."/>
            <person name="Blok V."/>
            <person name="Cock P.J.A."/>
            <person name="Van den Akker S.E."/>
            <person name="Holroyd N."/>
            <person name="Hunt M."/>
            <person name="Mantelin S."/>
            <person name="Naghra H."/>
            <person name="Pain A."/>
            <person name="Palomares-Rius J.E."/>
            <person name="Zarowiecki M."/>
            <person name="Berriman M."/>
            <person name="Jones J.T."/>
            <person name="Urwin P.E."/>
        </authorList>
    </citation>
    <scope>NUCLEOTIDE SEQUENCE [LARGE SCALE GENOMIC DNA]</scope>
    <source>
        <strain evidence="14">Lindley</strain>
    </source>
</reference>
<evidence type="ECO:0000256" key="6">
    <source>
        <dbReference type="ARBA" id="ARBA00022448"/>
    </source>
</evidence>
<evidence type="ECO:0000256" key="9">
    <source>
        <dbReference type="ARBA" id="ARBA00022927"/>
    </source>
</evidence>
<evidence type="ECO:0000313" key="14">
    <source>
        <dbReference type="Proteomes" id="UP000050741"/>
    </source>
</evidence>
<dbReference type="Proteomes" id="UP000050741">
    <property type="component" value="Unassembled WGS sequence"/>
</dbReference>
<evidence type="ECO:0000256" key="7">
    <source>
        <dbReference type="ARBA" id="ARBA00022490"/>
    </source>
</evidence>
<comment type="subunit">
    <text evidence="4">Oligomeric complex that consists of at least the alpha, beta, beta', gamma, delta, epsilon and zeta subunits.</text>
</comment>
<dbReference type="PIRSF" id="PIRSF016478">
    <property type="entry name" value="Coatomer_esu"/>
    <property type="match status" value="1"/>
</dbReference>
<evidence type="ECO:0000256" key="5">
    <source>
        <dbReference type="ARBA" id="ARBA00015828"/>
    </source>
</evidence>
<evidence type="ECO:0000256" key="1">
    <source>
        <dbReference type="ARBA" id="ARBA00004255"/>
    </source>
</evidence>
<name>A0A183C6R8_GLOPA</name>
<evidence type="ECO:0000256" key="12">
    <source>
        <dbReference type="ARBA" id="ARBA00023329"/>
    </source>
</evidence>
<comment type="similarity">
    <text evidence="3">Belongs to the COPE family.</text>
</comment>
<sequence>MTAPNPLRAQRLRKKCGNGGGGVLQGCNICCFNSCLFRGMDSLFDVRNNFYLGAFQQCINEAQKAKCKTDEEKALKDSFLYRAYIGLNKYSIPLGEIDADGGGSTALRAIHRFAVFMSSPEKRSAIVQEVANELEAKKHSDNELFLLISALIFMHEERVEDALRALSRATPDSLECAALRVQCLLKLCRGDLAAKEVKRMQEMDEDATITQLAQAWLNMAMGRDKLKDAFYIYQEMLDKYGATPLLLTSQAACLIMQQKYEEAEKLLLSAQERDPNNADVLVGLFAVSQFLGKPMEMSNRYMNQLKQDHPTHRWTKELLEKEQEFDRLAV</sequence>
<evidence type="ECO:0000256" key="11">
    <source>
        <dbReference type="ARBA" id="ARBA00023136"/>
    </source>
</evidence>
<keyword evidence="8" id="KW-0931">ER-Golgi transport</keyword>
<dbReference type="InterPro" id="IPR011990">
    <property type="entry name" value="TPR-like_helical_dom_sf"/>
</dbReference>
<dbReference type="Pfam" id="PF04733">
    <property type="entry name" value="Coatomer_E"/>
    <property type="match status" value="1"/>
</dbReference>
<keyword evidence="9" id="KW-0653">Protein transport</keyword>
<accession>A0A183C6R8</accession>
<keyword evidence="12" id="KW-0968">Cytoplasmic vesicle</keyword>
<evidence type="ECO:0000256" key="10">
    <source>
        <dbReference type="ARBA" id="ARBA00023034"/>
    </source>
</evidence>
<evidence type="ECO:0000313" key="15">
    <source>
        <dbReference type="WBParaSite" id="GPLIN_000856400"/>
    </source>
</evidence>
<dbReference type="GO" id="GO:0006888">
    <property type="term" value="P:endoplasmic reticulum to Golgi vesicle-mediated transport"/>
    <property type="evidence" value="ECO:0007669"/>
    <property type="project" value="TreeGrafter"/>
</dbReference>
<evidence type="ECO:0000256" key="4">
    <source>
        <dbReference type="ARBA" id="ARBA00011775"/>
    </source>
</evidence>
<evidence type="ECO:0000256" key="13">
    <source>
        <dbReference type="ARBA" id="ARBA00031602"/>
    </source>
</evidence>
<keyword evidence="11" id="KW-0472">Membrane</keyword>
<dbReference type="InterPro" id="IPR006822">
    <property type="entry name" value="Coatomer_esu"/>
</dbReference>
<keyword evidence="14" id="KW-1185">Reference proteome</keyword>
<keyword evidence="7" id="KW-0963">Cytoplasm</keyword>
<dbReference type="GO" id="GO:0000139">
    <property type="term" value="C:Golgi membrane"/>
    <property type="evidence" value="ECO:0007669"/>
    <property type="project" value="UniProtKB-SubCell"/>
</dbReference>
<reference evidence="15" key="2">
    <citation type="submission" date="2016-06" db="UniProtKB">
        <authorList>
            <consortium name="WormBaseParasite"/>
        </authorList>
    </citation>
    <scope>IDENTIFICATION</scope>
</reference>
<evidence type="ECO:0000256" key="3">
    <source>
        <dbReference type="ARBA" id="ARBA00008827"/>
    </source>
</evidence>
<proteinExistence type="inferred from homology"/>
<dbReference type="GO" id="GO:0006890">
    <property type="term" value="P:retrograde vesicle-mediated transport, Golgi to endoplasmic reticulum"/>
    <property type="evidence" value="ECO:0007669"/>
    <property type="project" value="InterPro"/>
</dbReference>
<dbReference type="GO" id="GO:0030126">
    <property type="term" value="C:COPI vesicle coat"/>
    <property type="evidence" value="ECO:0007669"/>
    <property type="project" value="TreeGrafter"/>
</dbReference>
<dbReference type="WBParaSite" id="GPLIN_000856400">
    <property type="protein sequence ID" value="GPLIN_000856400"/>
    <property type="gene ID" value="GPLIN_000856400"/>
</dbReference>
<comment type="subcellular location">
    <subcellularLocation>
        <location evidence="2">Cytoplasmic vesicle</location>
        <location evidence="2">COPI-coated vesicle membrane</location>
        <topology evidence="2">Peripheral membrane protein</topology>
        <orientation evidence="2">Cytoplasmic side</orientation>
    </subcellularLocation>
    <subcellularLocation>
        <location evidence="1">Golgi apparatus membrane</location>
        <topology evidence="1">Peripheral membrane protein</topology>
        <orientation evidence="1">Cytoplasmic side</orientation>
    </subcellularLocation>
</comment>
<evidence type="ECO:0000256" key="8">
    <source>
        <dbReference type="ARBA" id="ARBA00022892"/>
    </source>
</evidence>
<protein>
    <recommendedName>
        <fullName evidence="5">Coatomer subunit epsilon</fullName>
    </recommendedName>
    <alternativeName>
        <fullName evidence="13">Epsilon-coat protein</fullName>
    </alternativeName>
</protein>
<dbReference type="GO" id="GO:0015031">
    <property type="term" value="P:protein transport"/>
    <property type="evidence" value="ECO:0007669"/>
    <property type="project" value="UniProtKB-KW"/>
</dbReference>
<organism evidence="14 15">
    <name type="scientific">Globodera pallida</name>
    <name type="common">Potato cyst nematode worm</name>
    <name type="synonym">Heterodera pallida</name>
    <dbReference type="NCBI Taxonomy" id="36090"/>
    <lineage>
        <taxon>Eukaryota</taxon>
        <taxon>Metazoa</taxon>
        <taxon>Ecdysozoa</taxon>
        <taxon>Nematoda</taxon>
        <taxon>Chromadorea</taxon>
        <taxon>Rhabditida</taxon>
        <taxon>Tylenchina</taxon>
        <taxon>Tylenchomorpha</taxon>
        <taxon>Tylenchoidea</taxon>
        <taxon>Heteroderidae</taxon>
        <taxon>Heteroderinae</taxon>
        <taxon>Globodera</taxon>
    </lineage>
</organism>
<dbReference type="Gene3D" id="1.25.40.10">
    <property type="entry name" value="Tetratricopeptide repeat domain"/>
    <property type="match status" value="1"/>
</dbReference>
<dbReference type="AlphaFoldDB" id="A0A183C6R8"/>
<dbReference type="SUPFAM" id="SSF48452">
    <property type="entry name" value="TPR-like"/>
    <property type="match status" value="1"/>
</dbReference>
<keyword evidence="6" id="KW-0813">Transport</keyword>
<keyword evidence="10" id="KW-0333">Golgi apparatus</keyword>
<dbReference type="GO" id="GO:0006891">
    <property type="term" value="P:intra-Golgi vesicle-mediated transport"/>
    <property type="evidence" value="ECO:0007669"/>
    <property type="project" value="TreeGrafter"/>
</dbReference>
<evidence type="ECO:0000256" key="2">
    <source>
        <dbReference type="ARBA" id="ARBA00004347"/>
    </source>
</evidence>